<dbReference type="AlphaFoldDB" id="A0A558BU61"/>
<dbReference type="GO" id="GO:0005886">
    <property type="term" value="C:plasma membrane"/>
    <property type="evidence" value="ECO:0007669"/>
    <property type="project" value="TreeGrafter"/>
</dbReference>
<evidence type="ECO:0000313" key="3">
    <source>
        <dbReference type="Proteomes" id="UP000317624"/>
    </source>
</evidence>
<feature type="transmembrane region" description="Helical" evidence="1">
    <location>
        <begin position="79"/>
        <end position="100"/>
    </location>
</feature>
<keyword evidence="1" id="KW-0472">Membrane</keyword>
<feature type="transmembrane region" description="Helical" evidence="1">
    <location>
        <begin position="16"/>
        <end position="34"/>
    </location>
</feature>
<comment type="caution">
    <text evidence="2">The sequence shown here is derived from an EMBL/GenBank/DDBJ whole genome shotgun (WGS) entry which is preliminary data.</text>
</comment>
<sequence length="124" mass="14014">MLHHFYPTGRISRWPYFWRVPALYLLAFICYGLPRFAEYQLNDTAAHWRNIAFAGIVFCFYMVVVQGVKRLHDLDLRGWWLLFILVPLVSIGLGSALAFVSGTAGPNRFGPSPSQPATPPFALA</sequence>
<dbReference type="Proteomes" id="UP000317624">
    <property type="component" value="Unassembled WGS sequence"/>
</dbReference>
<evidence type="ECO:0000313" key="2">
    <source>
        <dbReference type="EMBL" id="TVT40060.1"/>
    </source>
</evidence>
<dbReference type="PANTHER" id="PTHR34980:SF3">
    <property type="entry name" value="BLR8105 PROTEIN"/>
    <property type="match status" value="1"/>
</dbReference>
<evidence type="ECO:0000256" key="1">
    <source>
        <dbReference type="SAM" id="Phobius"/>
    </source>
</evidence>
<proteinExistence type="predicted"/>
<feature type="transmembrane region" description="Helical" evidence="1">
    <location>
        <begin position="46"/>
        <end position="67"/>
    </location>
</feature>
<name>A0A558BU61_9BACT</name>
<keyword evidence="1" id="KW-0812">Transmembrane</keyword>
<dbReference type="RefSeq" id="WP_144847575.1">
    <property type="nucleotide sequence ID" value="NZ_VMRJ01000003.1"/>
</dbReference>
<organism evidence="2 3">
    <name type="scientific">Hymenobacter setariae</name>
    <dbReference type="NCBI Taxonomy" id="2594794"/>
    <lineage>
        <taxon>Bacteria</taxon>
        <taxon>Pseudomonadati</taxon>
        <taxon>Bacteroidota</taxon>
        <taxon>Cytophagia</taxon>
        <taxon>Cytophagales</taxon>
        <taxon>Hymenobacteraceae</taxon>
        <taxon>Hymenobacter</taxon>
    </lineage>
</organism>
<protein>
    <submittedName>
        <fullName evidence="2">DUF805 domain-containing protein</fullName>
    </submittedName>
</protein>
<dbReference type="Pfam" id="PF05656">
    <property type="entry name" value="DUF805"/>
    <property type="match status" value="1"/>
</dbReference>
<dbReference type="PANTHER" id="PTHR34980">
    <property type="entry name" value="INNER MEMBRANE PROTEIN-RELATED-RELATED"/>
    <property type="match status" value="1"/>
</dbReference>
<dbReference type="EMBL" id="VMRJ01000003">
    <property type="protein sequence ID" value="TVT40060.1"/>
    <property type="molecule type" value="Genomic_DNA"/>
</dbReference>
<gene>
    <name evidence="2" type="ORF">FNT36_11175</name>
</gene>
<dbReference type="OrthoDB" id="9812349at2"/>
<reference evidence="2 3" key="1">
    <citation type="submission" date="2019-07" db="EMBL/GenBank/DDBJ databases">
        <title>Hymenobacter sp. straun FUR1 Genome sequencing and assembly.</title>
        <authorList>
            <person name="Chhetri G."/>
        </authorList>
    </citation>
    <scope>NUCLEOTIDE SEQUENCE [LARGE SCALE GENOMIC DNA]</scope>
    <source>
        <strain evidence="2 3">Fur1</strain>
    </source>
</reference>
<keyword evidence="3" id="KW-1185">Reference proteome</keyword>
<accession>A0A558BU61</accession>
<dbReference type="InterPro" id="IPR008523">
    <property type="entry name" value="DUF805"/>
</dbReference>
<keyword evidence="1" id="KW-1133">Transmembrane helix</keyword>